<dbReference type="Pfam" id="PF13411">
    <property type="entry name" value="MerR_1"/>
    <property type="match status" value="1"/>
</dbReference>
<dbReference type="RefSeq" id="WP_190021785.1">
    <property type="nucleotide sequence ID" value="NZ_BMUT01000004.1"/>
</dbReference>
<gene>
    <name evidence="4" type="ORF">GCM10010324_25710</name>
</gene>
<dbReference type="InterPro" id="IPR047057">
    <property type="entry name" value="MerR_fam"/>
</dbReference>
<evidence type="ECO:0000256" key="1">
    <source>
        <dbReference type="ARBA" id="ARBA00023125"/>
    </source>
</evidence>
<accession>A0ABQ2YDR1</accession>
<name>A0ABQ2YDR1_9ACTN</name>
<dbReference type="InterPro" id="IPR000551">
    <property type="entry name" value="MerR-type_HTH_dom"/>
</dbReference>
<keyword evidence="5" id="KW-1185">Reference proteome</keyword>
<dbReference type="Proteomes" id="UP000659223">
    <property type="component" value="Unassembled WGS sequence"/>
</dbReference>
<sequence length="331" mass="36778">MDDDTAYSSDSPDSPGSLGSPHSLHSIGELARLTGLTVRTIRFWSDTGVVPPTDRTPAGYRLYGPDALARLGLVRTLRDLGVGLPVIRQVLEREITVPEVAAVHAEALDVQIRTLRLRQAVLRAVAGRGSTPEELELMHKLATLSDQERRRLINEFIDSAFEGLDVDPDFLASMRGGMPELPEDPSQEQLDAWVELAELVQDEDFRAGIRRAAEDQTRVWQESGRPDGERTKRAAEAIKERTAEARKAGIEPDSPAARPYVDELAAVLAEVSRREDGPEFRAWLLERLEAGNDPRYGRYWRLIAVINGWALPDMEPATQWFTAALRATARA</sequence>
<feature type="region of interest" description="Disordered" evidence="2">
    <location>
        <begin position="1"/>
        <end position="22"/>
    </location>
</feature>
<dbReference type="PROSITE" id="PS50937">
    <property type="entry name" value="HTH_MERR_2"/>
    <property type="match status" value="1"/>
</dbReference>
<reference evidence="5" key="1">
    <citation type="journal article" date="2019" name="Int. J. Syst. Evol. Microbiol.">
        <title>The Global Catalogue of Microorganisms (GCM) 10K type strain sequencing project: providing services to taxonomists for standard genome sequencing and annotation.</title>
        <authorList>
            <consortium name="The Broad Institute Genomics Platform"/>
            <consortium name="The Broad Institute Genome Sequencing Center for Infectious Disease"/>
            <person name="Wu L."/>
            <person name="Ma J."/>
        </authorList>
    </citation>
    <scope>NUCLEOTIDE SEQUENCE [LARGE SCALE GENOMIC DNA]</scope>
    <source>
        <strain evidence="5">JCM 4586</strain>
    </source>
</reference>
<dbReference type="PANTHER" id="PTHR30204">
    <property type="entry name" value="REDOX-CYCLING DRUG-SENSING TRANSCRIPTIONAL ACTIVATOR SOXR"/>
    <property type="match status" value="1"/>
</dbReference>
<dbReference type="PRINTS" id="PR00040">
    <property type="entry name" value="HTHMERR"/>
</dbReference>
<dbReference type="SUPFAM" id="SSF46955">
    <property type="entry name" value="Putative DNA-binding domain"/>
    <property type="match status" value="1"/>
</dbReference>
<keyword evidence="1" id="KW-0238">DNA-binding</keyword>
<dbReference type="Gene3D" id="1.10.1660.10">
    <property type="match status" value="1"/>
</dbReference>
<proteinExistence type="predicted"/>
<feature type="compositionally biased region" description="Low complexity" evidence="2">
    <location>
        <begin position="8"/>
        <end position="22"/>
    </location>
</feature>
<dbReference type="PANTHER" id="PTHR30204:SF93">
    <property type="entry name" value="HTH MERR-TYPE DOMAIN-CONTAINING PROTEIN"/>
    <property type="match status" value="1"/>
</dbReference>
<dbReference type="CDD" id="cd00592">
    <property type="entry name" value="HTH_MerR-like"/>
    <property type="match status" value="1"/>
</dbReference>
<evidence type="ECO:0000259" key="3">
    <source>
        <dbReference type="PROSITE" id="PS50937"/>
    </source>
</evidence>
<evidence type="ECO:0000313" key="4">
    <source>
        <dbReference type="EMBL" id="GGX79006.1"/>
    </source>
</evidence>
<comment type="caution">
    <text evidence="4">The sequence shown here is derived from an EMBL/GenBank/DDBJ whole genome shotgun (WGS) entry which is preliminary data.</text>
</comment>
<dbReference type="InterPro" id="IPR009061">
    <property type="entry name" value="DNA-bd_dom_put_sf"/>
</dbReference>
<evidence type="ECO:0000256" key="2">
    <source>
        <dbReference type="SAM" id="MobiDB-lite"/>
    </source>
</evidence>
<feature type="domain" description="HTH merR-type" evidence="3">
    <location>
        <begin position="24"/>
        <end position="93"/>
    </location>
</feature>
<evidence type="ECO:0000313" key="5">
    <source>
        <dbReference type="Proteomes" id="UP000659223"/>
    </source>
</evidence>
<dbReference type="SMART" id="SM00422">
    <property type="entry name" value="HTH_MERR"/>
    <property type="match status" value="1"/>
</dbReference>
<protein>
    <submittedName>
        <fullName evidence="4">MerR family transcriptional regulator</fullName>
    </submittedName>
</protein>
<organism evidence="4 5">
    <name type="scientific">Streptomyces hiroshimensis</name>
    <dbReference type="NCBI Taxonomy" id="66424"/>
    <lineage>
        <taxon>Bacteria</taxon>
        <taxon>Bacillati</taxon>
        <taxon>Actinomycetota</taxon>
        <taxon>Actinomycetes</taxon>
        <taxon>Kitasatosporales</taxon>
        <taxon>Streptomycetaceae</taxon>
        <taxon>Streptomyces</taxon>
    </lineage>
</organism>
<dbReference type="EMBL" id="BMUT01000004">
    <property type="protein sequence ID" value="GGX79006.1"/>
    <property type="molecule type" value="Genomic_DNA"/>
</dbReference>